<keyword evidence="3 7" id="KW-0812">Transmembrane</keyword>
<dbReference type="AlphaFoldDB" id="A0A3P7PBV3"/>
<reference evidence="9 10" key="1">
    <citation type="submission" date="2018-09" db="EMBL/GenBank/DDBJ databases">
        <authorList>
            <person name="Postec A."/>
        </authorList>
    </citation>
    <scope>NUCLEOTIDE SEQUENCE [LARGE SCALE GENOMIC DNA]</scope>
    <source>
        <strain evidence="9">70B-A</strain>
    </source>
</reference>
<evidence type="ECO:0000259" key="8">
    <source>
        <dbReference type="Pfam" id="PF01618"/>
    </source>
</evidence>
<evidence type="ECO:0000256" key="7">
    <source>
        <dbReference type="SAM" id="Phobius"/>
    </source>
</evidence>
<organism evidence="9 10">
    <name type="scientific">Petrocella atlantisensis</name>
    <dbReference type="NCBI Taxonomy" id="2173034"/>
    <lineage>
        <taxon>Bacteria</taxon>
        <taxon>Bacillati</taxon>
        <taxon>Bacillota</taxon>
        <taxon>Clostridia</taxon>
        <taxon>Lachnospirales</taxon>
        <taxon>Vallitaleaceae</taxon>
        <taxon>Petrocella</taxon>
    </lineage>
</organism>
<accession>A0A3P7PBV3</accession>
<dbReference type="GO" id="GO:0005886">
    <property type="term" value="C:plasma membrane"/>
    <property type="evidence" value="ECO:0007669"/>
    <property type="project" value="UniProtKB-SubCell"/>
</dbReference>
<feature type="transmembrane region" description="Helical" evidence="7">
    <location>
        <begin position="112"/>
        <end position="134"/>
    </location>
</feature>
<dbReference type="GO" id="GO:0015031">
    <property type="term" value="P:protein transport"/>
    <property type="evidence" value="ECO:0007669"/>
    <property type="project" value="UniProtKB-KW"/>
</dbReference>
<dbReference type="InterPro" id="IPR002898">
    <property type="entry name" value="MotA_ExbB_proton_chnl"/>
</dbReference>
<keyword evidence="6" id="KW-0653">Protein transport</keyword>
<gene>
    <name evidence="9" type="ORF">PATL70BA_0512</name>
</gene>
<feature type="domain" description="MotA/TolQ/ExbB proton channel" evidence="8">
    <location>
        <begin position="68"/>
        <end position="152"/>
    </location>
</feature>
<feature type="transmembrane region" description="Helical" evidence="7">
    <location>
        <begin position="12"/>
        <end position="31"/>
    </location>
</feature>
<evidence type="ECO:0000256" key="1">
    <source>
        <dbReference type="ARBA" id="ARBA00004651"/>
    </source>
</evidence>
<evidence type="ECO:0000256" key="5">
    <source>
        <dbReference type="ARBA" id="ARBA00023136"/>
    </source>
</evidence>
<protein>
    <recommendedName>
        <fullName evidence="8">MotA/TolQ/ExbB proton channel domain-containing protein</fullName>
    </recommendedName>
</protein>
<sequence length="172" mass="19247">MFSIIVKNLLGYDLIILLLALFNGFVIYPRAAKACEDLKNQLQPTIYIPISVFLRDMKGNHKAINLHEIKKLRDQEVLYMNILSTIHSVFPLLGILGTIIALLGMVDLEGGGVILNFTTALTSTFWGLVFAIGFKGVNTTLLSKSELNSEDFELLIKRIDSINERGDFNEET</sequence>
<evidence type="ECO:0000256" key="2">
    <source>
        <dbReference type="ARBA" id="ARBA00022475"/>
    </source>
</evidence>
<comment type="subcellular location">
    <subcellularLocation>
        <location evidence="1">Cell membrane</location>
        <topology evidence="1">Multi-pass membrane protein</topology>
    </subcellularLocation>
    <subcellularLocation>
        <location evidence="6">Membrane</location>
        <topology evidence="6">Multi-pass membrane protein</topology>
    </subcellularLocation>
</comment>
<dbReference type="RefSeq" id="WP_125135895.1">
    <property type="nucleotide sequence ID" value="NZ_LR130778.1"/>
</dbReference>
<dbReference type="Proteomes" id="UP000279029">
    <property type="component" value="Chromosome"/>
</dbReference>
<evidence type="ECO:0000256" key="3">
    <source>
        <dbReference type="ARBA" id="ARBA00022692"/>
    </source>
</evidence>
<feature type="transmembrane region" description="Helical" evidence="7">
    <location>
        <begin position="78"/>
        <end position="106"/>
    </location>
</feature>
<dbReference type="OrthoDB" id="1817994at2"/>
<evidence type="ECO:0000256" key="4">
    <source>
        <dbReference type="ARBA" id="ARBA00022989"/>
    </source>
</evidence>
<evidence type="ECO:0000313" key="10">
    <source>
        <dbReference type="Proteomes" id="UP000279029"/>
    </source>
</evidence>
<keyword evidence="2" id="KW-1003">Cell membrane</keyword>
<keyword evidence="5 7" id="KW-0472">Membrane</keyword>
<name>A0A3P7PBV3_9FIRM</name>
<evidence type="ECO:0000256" key="6">
    <source>
        <dbReference type="RuleBase" id="RU004057"/>
    </source>
</evidence>
<dbReference type="Pfam" id="PF01618">
    <property type="entry name" value="MotA_ExbB"/>
    <property type="match status" value="1"/>
</dbReference>
<evidence type="ECO:0000313" key="9">
    <source>
        <dbReference type="EMBL" id="VDN46368.1"/>
    </source>
</evidence>
<keyword evidence="6" id="KW-0813">Transport</keyword>
<keyword evidence="10" id="KW-1185">Reference proteome</keyword>
<comment type="similarity">
    <text evidence="6">Belongs to the exbB/tolQ family.</text>
</comment>
<dbReference type="KEGG" id="cbar:PATL70BA_0512"/>
<dbReference type="EMBL" id="LR130778">
    <property type="protein sequence ID" value="VDN46368.1"/>
    <property type="molecule type" value="Genomic_DNA"/>
</dbReference>
<keyword evidence="4 7" id="KW-1133">Transmembrane helix</keyword>
<proteinExistence type="inferred from homology"/>